<dbReference type="EMBL" id="UGAW01000001">
    <property type="protein sequence ID" value="STG49889.1"/>
    <property type="molecule type" value="Genomic_DNA"/>
</dbReference>
<reference evidence="2 3" key="1">
    <citation type="submission" date="2018-06" db="EMBL/GenBank/DDBJ databases">
        <authorList>
            <consortium name="Pathogen Informatics"/>
            <person name="Doyle S."/>
        </authorList>
    </citation>
    <scope>NUCLEOTIDE SEQUENCE [LARGE SCALE GENOMIC DNA]</scope>
    <source>
        <strain evidence="2 3">NCTC11112</strain>
    </source>
</reference>
<accession>A0A376MHC1</accession>
<sequence>MPRIMNVEDAVDGDFTQRNIDRQINKGTAKRRWVSGGFDGASAESCPPVQGGRKRPSPNLLKTLTALRSFNQHDMAFYQGQIHR</sequence>
<dbReference type="AlphaFoldDB" id="A0A376MHC1"/>
<name>A0A376MHC1_ECOLX</name>
<evidence type="ECO:0000313" key="2">
    <source>
        <dbReference type="EMBL" id="STG49889.1"/>
    </source>
</evidence>
<evidence type="ECO:0000256" key="1">
    <source>
        <dbReference type="SAM" id="MobiDB-lite"/>
    </source>
</evidence>
<feature type="region of interest" description="Disordered" evidence="1">
    <location>
        <begin position="37"/>
        <end position="56"/>
    </location>
</feature>
<dbReference type="Proteomes" id="UP000254817">
    <property type="component" value="Unassembled WGS sequence"/>
</dbReference>
<organism evidence="2 3">
    <name type="scientific">Escherichia coli</name>
    <dbReference type="NCBI Taxonomy" id="562"/>
    <lineage>
        <taxon>Bacteria</taxon>
        <taxon>Pseudomonadati</taxon>
        <taxon>Pseudomonadota</taxon>
        <taxon>Gammaproteobacteria</taxon>
        <taxon>Enterobacterales</taxon>
        <taxon>Enterobacteriaceae</taxon>
        <taxon>Escherichia</taxon>
    </lineage>
</organism>
<proteinExistence type="predicted"/>
<gene>
    <name evidence="2" type="ORF">NCTC11112_00279</name>
</gene>
<protein>
    <submittedName>
        <fullName evidence="2">Uncharacterized protein</fullName>
    </submittedName>
</protein>
<evidence type="ECO:0000313" key="3">
    <source>
        <dbReference type="Proteomes" id="UP000254817"/>
    </source>
</evidence>